<reference evidence="2" key="1">
    <citation type="submission" date="2020-05" db="EMBL/GenBank/DDBJ databases">
        <title>Phylogenomic resolution of chytrid fungi.</title>
        <authorList>
            <person name="Stajich J.E."/>
            <person name="Amses K."/>
            <person name="Simmons R."/>
            <person name="Seto K."/>
            <person name="Myers J."/>
            <person name="Bonds A."/>
            <person name="Quandt C.A."/>
            <person name="Barry K."/>
            <person name="Liu P."/>
            <person name="Grigoriev I."/>
            <person name="Longcore J.E."/>
            <person name="James T.Y."/>
        </authorList>
    </citation>
    <scope>NUCLEOTIDE SEQUENCE</scope>
    <source>
        <strain evidence="2">JEL0379</strain>
    </source>
</reference>
<comment type="caution">
    <text evidence="2">The sequence shown here is derived from an EMBL/GenBank/DDBJ whole genome shotgun (WGS) entry which is preliminary data.</text>
</comment>
<feature type="compositionally biased region" description="Acidic residues" evidence="1">
    <location>
        <begin position="25"/>
        <end position="36"/>
    </location>
</feature>
<proteinExistence type="predicted"/>
<keyword evidence="3" id="KW-1185">Reference proteome</keyword>
<gene>
    <name evidence="2" type="ORF">HDU87_001901</name>
</gene>
<accession>A0AAD5TGH9</accession>
<dbReference type="AlphaFoldDB" id="A0AAD5TGH9"/>
<organism evidence="2 3">
    <name type="scientific">Geranomyces variabilis</name>
    <dbReference type="NCBI Taxonomy" id="109894"/>
    <lineage>
        <taxon>Eukaryota</taxon>
        <taxon>Fungi</taxon>
        <taxon>Fungi incertae sedis</taxon>
        <taxon>Chytridiomycota</taxon>
        <taxon>Chytridiomycota incertae sedis</taxon>
        <taxon>Chytridiomycetes</taxon>
        <taxon>Spizellomycetales</taxon>
        <taxon>Powellomycetaceae</taxon>
        <taxon>Geranomyces</taxon>
    </lineage>
</organism>
<feature type="region of interest" description="Disordered" evidence="1">
    <location>
        <begin position="1"/>
        <end position="71"/>
    </location>
</feature>
<evidence type="ECO:0000256" key="1">
    <source>
        <dbReference type="SAM" id="MobiDB-lite"/>
    </source>
</evidence>
<name>A0AAD5TGH9_9FUNG</name>
<evidence type="ECO:0000313" key="3">
    <source>
        <dbReference type="Proteomes" id="UP001212152"/>
    </source>
</evidence>
<evidence type="ECO:0000313" key="2">
    <source>
        <dbReference type="EMBL" id="KAJ3166814.1"/>
    </source>
</evidence>
<feature type="compositionally biased region" description="Basic and acidic residues" evidence="1">
    <location>
        <begin position="1"/>
        <end position="12"/>
    </location>
</feature>
<feature type="region of interest" description="Disordered" evidence="1">
    <location>
        <begin position="192"/>
        <end position="223"/>
    </location>
</feature>
<dbReference type="Proteomes" id="UP001212152">
    <property type="component" value="Unassembled WGS sequence"/>
</dbReference>
<feature type="region of interest" description="Disordered" evidence="1">
    <location>
        <begin position="459"/>
        <end position="488"/>
    </location>
</feature>
<protein>
    <submittedName>
        <fullName evidence="2">Uncharacterized protein</fullName>
    </submittedName>
</protein>
<sequence length="488" mass="54825">MEKKPHAVREDGATYVPQNNTLVTFEEEPQEQDIDDIVSPPPDFGGKDLQHVSPADVSGENSGLPSKDTLDKAQDLPLSLPADVCEENSDLPLKDVLDKARGKSGIVDLNDEATLELLGPATFKNIHTLSEKAQTFQSQGWDYFETTVGALQTLDRVTMTSFETLANICANGLRKGLDWMLEEIFSDDSKQRRPKARSLARTSKLSPQTTHLVPQPPHSQLENSRPAIDADIAHILFMLIRCYQNVQEQTCRTLSERDGDATFYWLLLEILKPRTNVHYGEVMSRASRQRRLDIARRQDPDNEFPNIRGAFLDYLFCRDDHHSEIGWGAELGAAANAGMKRDDSKHVSDRKGLATVLRDMHHALAKHIQVGDFDDSIIRHLPIHGLLLQHWAISHVIVTYISGGYYAVQTIHRAQIPTRFDQNFGHFFSEALELILCFRDGVACTREILLAHDSGLPATDEWSDPGNSPPDDYIPCADYQTPSKKRRS</sequence>
<dbReference type="EMBL" id="JADGJQ010000154">
    <property type="protein sequence ID" value="KAJ3166814.1"/>
    <property type="molecule type" value="Genomic_DNA"/>
</dbReference>
<feature type="compositionally biased region" description="Polar residues" evidence="1">
    <location>
        <begin position="200"/>
        <end position="223"/>
    </location>
</feature>